<comment type="caution">
    <text evidence="12">The sequence shown here is derived from an EMBL/GenBank/DDBJ whole genome shotgun (WGS) entry which is preliminary data.</text>
</comment>
<keyword evidence="5 10" id="KW-0547">Nucleotide-binding</keyword>
<protein>
    <recommendedName>
        <fullName evidence="3 10">Gluconokinase</fullName>
        <ecNumber evidence="3 10">2.7.1.12</ecNumber>
    </recommendedName>
</protein>
<dbReference type="GO" id="GO:0005524">
    <property type="term" value="F:ATP binding"/>
    <property type="evidence" value="ECO:0007669"/>
    <property type="project" value="UniProtKB-KW"/>
</dbReference>
<dbReference type="PANTHER" id="PTHR43442:SF3">
    <property type="entry name" value="GLUCONOKINASE-RELATED"/>
    <property type="match status" value="1"/>
</dbReference>
<keyword evidence="8" id="KW-0311">Gluconate utilization</keyword>
<dbReference type="Pfam" id="PF13671">
    <property type="entry name" value="AAA_33"/>
    <property type="match status" value="1"/>
</dbReference>
<sequence length="213" mass="23244">MRVPGGGATLDETADGSGGRAVDRDDDRRHASTDQGGRHVAEVEHVVVMGVAGSGKTTVARILAARLDRPLGEADEFHPPENVAKMAAGTPLVDEDRWPWLRTIRDWLTAHAREGRSTVVTCSALKVAYRDVLREAEGRVRFAHLAAPEALIEDRMGARAGHFMPPELLPSQYRTLEPLTDAEDGFVVPVDVPPEEVAERVLDALAHDREVRP</sequence>
<evidence type="ECO:0000256" key="8">
    <source>
        <dbReference type="ARBA" id="ARBA00023064"/>
    </source>
</evidence>
<dbReference type="CDD" id="cd02021">
    <property type="entry name" value="GntK"/>
    <property type="match status" value="1"/>
</dbReference>
<comment type="catalytic activity">
    <reaction evidence="9 10">
        <text>D-gluconate + ATP = 6-phospho-D-gluconate + ADP + H(+)</text>
        <dbReference type="Rhea" id="RHEA:19433"/>
        <dbReference type="ChEBI" id="CHEBI:15378"/>
        <dbReference type="ChEBI" id="CHEBI:18391"/>
        <dbReference type="ChEBI" id="CHEBI:30616"/>
        <dbReference type="ChEBI" id="CHEBI:58759"/>
        <dbReference type="ChEBI" id="CHEBI:456216"/>
        <dbReference type="EC" id="2.7.1.12"/>
    </reaction>
</comment>
<feature type="region of interest" description="Disordered" evidence="11">
    <location>
        <begin position="1"/>
        <end position="39"/>
    </location>
</feature>
<evidence type="ECO:0000313" key="12">
    <source>
        <dbReference type="EMBL" id="GIG22977.1"/>
    </source>
</evidence>
<organism evidence="12 13">
    <name type="scientific">Cellulomonas chitinilytica</name>
    <dbReference type="NCBI Taxonomy" id="398759"/>
    <lineage>
        <taxon>Bacteria</taxon>
        <taxon>Bacillati</taxon>
        <taxon>Actinomycetota</taxon>
        <taxon>Actinomycetes</taxon>
        <taxon>Micrococcales</taxon>
        <taxon>Cellulomonadaceae</taxon>
        <taxon>Cellulomonas</taxon>
    </lineage>
</organism>
<dbReference type="AlphaFoldDB" id="A0A919P429"/>
<evidence type="ECO:0000256" key="2">
    <source>
        <dbReference type="ARBA" id="ARBA00008420"/>
    </source>
</evidence>
<dbReference type="SUPFAM" id="SSF52540">
    <property type="entry name" value="P-loop containing nucleoside triphosphate hydrolases"/>
    <property type="match status" value="1"/>
</dbReference>
<dbReference type="GO" id="GO:0046316">
    <property type="term" value="F:gluconokinase activity"/>
    <property type="evidence" value="ECO:0007669"/>
    <property type="project" value="UniProtKB-EC"/>
</dbReference>
<feature type="compositionally biased region" description="Basic and acidic residues" evidence="11">
    <location>
        <begin position="21"/>
        <end position="39"/>
    </location>
</feature>
<keyword evidence="6 10" id="KW-0418">Kinase</keyword>
<comment type="pathway">
    <text evidence="1">Carbohydrate acid metabolism.</text>
</comment>
<evidence type="ECO:0000256" key="11">
    <source>
        <dbReference type="SAM" id="MobiDB-lite"/>
    </source>
</evidence>
<dbReference type="Proteomes" id="UP000632740">
    <property type="component" value="Unassembled WGS sequence"/>
</dbReference>
<gene>
    <name evidence="12" type="ORF">Cch01nite_37010</name>
</gene>
<dbReference type="FunFam" id="3.40.50.300:FF:000522">
    <property type="entry name" value="Gluconokinase"/>
    <property type="match status" value="1"/>
</dbReference>
<reference evidence="12" key="1">
    <citation type="submission" date="2021-01" db="EMBL/GenBank/DDBJ databases">
        <title>Whole genome shotgun sequence of Cellulomonas chitinilytica NBRC 110799.</title>
        <authorList>
            <person name="Komaki H."/>
            <person name="Tamura T."/>
        </authorList>
    </citation>
    <scope>NUCLEOTIDE SEQUENCE</scope>
    <source>
        <strain evidence="12">NBRC 110799</strain>
    </source>
</reference>
<accession>A0A919P429</accession>
<dbReference type="Gene3D" id="3.40.50.300">
    <property type="entry name" value="P-loop containing nucleotide triphosphate hydrolases"/>
    <property type="match status" value="1"/>
</dbReference>
<evidence type="ECO:0000256" key="9">
    <source>
        <dbReference type="ARBA" id="ARBA00048090"/>
    </source>
</evidence>
<evidence type="ECO:0000313" key="13">
    <source>
        <dbReference type="Proteomes" id="UP000632740"/>
    </source>
</evidence>
<name>A0A919P429_9CELL</name>
<dbReference type="GO" id="GO:0019521">
    <property type="term" value="P:D-gluconate metabolic process"/>
    <property type="evidence" value="ECO:0007669"/>
    <property type="project" value="UniProtKB-KW"/>
</dbReference>
<dbReference type="PANTHER" id="PTHR43442">
    <property type="entry name" value="GLUCONOKINASE-RELATED"/>
    <property type="match status" value="1"/>
</dbReference>
<dbReference type="InterPro" id="IPR006001">
    <property type="entry name" value="Therm_gnt_kin"/>
</dbReference>
<evidence type="ECO:0000256" key="1">
    <source>
        <dbReference type="ARBA" id="ARBA00004761"/>
    </source>
</evidence>
<dbReference type="NCBIfam" id="TIGR01313">
    <property type="entry name" value="therm_gnt_kin"/>
    <property type="match status" value="1"/>
</dbReference>
<dbReference type="EC" id="2.7.1.12" evidence="3 10"/>
<evidence type="ECO:0000256" key="6">
    <source>
        <dbReference type="ARBA" id="ARBA00022777"/>
    </source>
</evidence>
<keyword evidence="7 10" id="KW-0067">ATP-binding</keyword>
<keyword evidence="13" id="KW-1185">Reference proteome</keyword>
<dbReference type="InterPro" id="IPR027417">
    <property type="entry name" value="P-loop_NTPase"/>
</dbReference>
<keyword evidence="4 10" id="KW-0808">Transferase</keyword>
<comment type="similarity">
    <text evidence="2 10">Belongs to the gluconokinase GntK/GntV family.</text>
</comment>
<evidence type="ECO:0000256" key="4">
    <source>
        <dbReference type="ARBA" id="ARBA00022679"/>
    </source>
</evidence>
<evidence type="ECO:0000256" key="10">
    <source>
        <dbReference type="RuleBase" id="RU363066"/>
    </source>
</evidence>
<dbReference type="EMBL" id="BONK01000014">
    <property type="protein sequence ID" value="GIG22977.1"/>
    <property type="molecule type" value="Genomic_DNA"/>
</dbReference>
<proteinExistence type="inferred from homology"/>
<evidence type="ECO:0000256" key="3">
    <source>
        <dbReference type="ARBA" id="ARBA00012054"/>
    </source>
</evidence>
<evidence type="ECO:0000256" key="7">
    <source>
        <dbReference type="ARBA" id="ARBA00022840"/>
    </source>
</evidence>
<evidence type="ECO:0000256" key="5">
    <source>
        <dbReference type="ARBA" id="ARBA00022741"/>
    </source>
</evidence>
<dbReference type="GO" id="GO:0005737">
    <property type="term" value="C:cytoplasm"/>
    <property type="evidence" value="ECO:0007669"/>
    <property type="project" value="TreeGrafter"/>
</dbReference>